<comment type="caution">
    <text evidence="3">The sequence shown here is derived from an EMBL/GenBank/DDBJ whole genome shotgun (WGS) entry which is preliminary data.</text>
</comment>
<name>A0A168GXI4_CORDF</name>
<dbReference type="EMBL" id="AZHF01000004">
    <property type="protein sequence ID" value="OAA77043.1"/>
    <property type="molecule type" value="Genomic_DNA"/>
</dbReference>
<feature type="signal peptide" evidence="2">
    <location>
        <begin position="1"/>
        <end position="19"/>
    </location>
</feature>
<organism evidence="3 4">
    <name type="scientific">Akanthomyces lecanii RCEF 1005</name>
    <dbReference type="NCBI Taxonomy" id="1081108"/>
    <lineage>
        <taxon>Eukaryota</taxon>
        <taxon>Fungi</taxon>
        <taxon>Dikarya</taxon>
        <taxon>Ascomycota</taxon>
        <taxon>Pezizomycotina</taxon>
        <taxon>Sordariomycetes</taxon>
        <taxon>Hypocreomycetidae</taxon>
        <taxon>Hypocreales</taxon>
        <taxon>Cordycipitaceae</taxon>
        <taxon>Akanthomyces</taxon>
        <taxon>Cordyceps confragosa</taxon>
    </lineage>
</organism>
<keyword evidence="4" id="KW-1185">Reference proteome</keyword>
<feature type="chain" id="PRO_5007897465" evidence="2">
    <location>
        <begin position="20"/>
        <end position="116"/>
    </location>
</feature>
<gene>
    <name evidence="3" type="ORF">LEL_06727</name>
</gene>
<dbReference type="AlphaFoldDB" id="A0A168GXI4"/>
<evidence type="ECO:0000256" key="1">
    <source>
        <dbReference type="SAM" id="MobiDB-lite"/>
    </source>
</evidence>
<proteinExistence type="predicted"/>
<dbReference type="Proteomes" id="UP000076881">
    <property type="component" value="Unassembled WGS sequence"/>
</dbReference>
<evidence type="ECO:0000256" key="2">
    <source>
        <dbReference type="SAM" id="SignalP"/>
    </source>
</evidence>
<keyword evidence="2" id="KW-0732">Signal</keyword>
<sequence length="116" mass="12402">MRFQAFIVHAAALARLGQANPLPGIGQPQTPLRLAATLGISRRACPPPSLSRKMTKAETPEQPLSLNLPKKKAATLGITVGPCILFTQKVATPGMDGPRRLLRLRLSRKAATSTLN</sequence>
<protein>
    <submittedName>
        <fullName evidence="3">Uncharacterized protein</fullName>
    </submittedName>
</protein>
<accession>A0A168GXI4</accession>
<reference evidence="3 4" key="1">
    <citation type="journal article" date="2016" name="Genome Biol. Evol.">
        <title>Divergent and convergent evolution of fungal pathogenicity.</title>
        <authorList>
            <person name="Shang Y."/>
            <person name="Xiao G."/>
            <person name="Zheng P."/>
            <person name="Cen K."/>
            <person name="Zhan S."/>
            <person name="Wang C."/>
        </authorList>
    </citation>
    <scope>NUCLEOTIDE SEQUENCE [LARGE SCALE GENOMIC DNA]</scope>
    <source>
        <strain evidence="3 4">RCEF 1005</strain>
    </source>
</reference>
<evidence type="ECO:0000313" key="4">
    <source>
        <dbReference type="Proteomes" id="UP000076881"/>
    </source>
</evidence>
<feature type="region of interest" description="Disordered" evidence="1">
    <location>
        <begin position="45"/>
        <end position="66"/>
    </location>
</feature>
<evidence type="ECO:0000313" key="3">
    <source>
        <dbReference type="EMBL" id="OAA77043.1"/>
    </source>
</evidence>